<evidence type="ECO:0000313" key="10">
    <source>
        <dbReference type="EMBL" id="SHJ35668.1"/>
    </source>
</evidence>
<reference evidence="11" key="1">
    <citation type="submission" date="2016-11" db="EMBL/GenBank/DDBJ databases">
        <authorList>
            <person name="Varghese N."/>
            <person name="Submissions S."/>
        </authorList>
    </citation>
    <scope>NUCLEOTIDE SEQUENCE [LARGE SCALE GENOMIC DNA]</scope>
    <source>
        <strain evidence="11">DSM 26884</strain>
    </source>
</reference>
<dbReference type="Proteomes" id="UP000184192">
    <property type="component" value="Unassembled WGS sequence"/>
</dbReference>
<evidence type="ECO:0000256" key="6">
    <source>
        <dbReference type="ARBA" id="ARBA00038076"/>
    </source>
</evidence>
<evidence type="ECO:0000259" key="8">
    <source>
        <dbReference type="Pfam" id="PF02687"/>
    </source>
</evidence>
<proteinExistence type="inferred from homology"/>
<feature type="transmembrane region" description="Helical" evidence="7">
    <location>
        <begin position="342"/>
        <end position="366"/>
    </location>
</feature>
<dbReference type="GeneID" id="92713561"/>
<dbReference type="InterPro" id="IPR003838">
    <property type="entry name" value="ABC3_permease_C"/>
</dbReference>
<dbReference type="EMBL" id="QSCF01000055">
    <property type="protein sequence ID" value="RGX75586.1"/>
    <property type="molecule type" value="Genomic_DNA"/>
</dbReference>
<dbReference type="Pfam" id="PF02687">
    <property type="entry name" value="FtsX"/>
    <property type="match status" value="1"/>
</dbReference>
<evidence type="ECO:0000313" key="9">
    <source>
        <dbReference type="EMBL" id="RGX75586.1"/>
    </source>
</evidence>
<keyword evidence="4 7" id="KW-1133">Transmembrane helix</keyword>
<feature type="transmembrane region" description="Helical" evidence="7">
    <location>
        <begin position="386"/>
        <end position="407"/>
    </location>
</feature>
<dbReference type="GO" id="GO:0022857">
    <property type="term" value="F:transmembrane transporter activity"/>
    <property type="evidence" value="ECO:0007669"/>
    <property type="project" value="TreeGrafter"/>
</dbReference>
<organism evidence="10 11">
    <name type="scientific">Bacteroides stercorirosoris</name>
    <dbReference type="NCBI Taxonomy" id="871324"/>
    <lineage>
        <taxon>Bacteria</taxon>
        <taxon>Pseudomonadati</taxon>
        <taxon>Bacteroidota</taxon>
        <taxon>Bacteroidia</taxon>
        <taxon>Bacteroidales</taxon>
        <taxon>Bacteroidaceae</taxon>
        <taxon>Bacteroides</taxon>
    </lineage>
</organism>
<accession>A0A1M6IMN5</accession>
<gene>
    <name evidence="9" type="ORF">DXA68_21365</name>
    <name evidence="10" type="ORF">SAMN05444350_12415</name>
</gene>
<dbReference type="eggNOG" id="COG0577">
    <property type="taxonomic scope" value="Bacteria"/>
</dbReference>
<evidence type="ECO:0000256" key="7">
    <source>
        <dbReference type="SAM" id="Phobius"/>
    </source>
</evidence>
<keyword evidence="5 7" id="KW-0472">Membrane</keyword>
<dbReference type="InterPro" id="IPR050250">
    <property type="entry name" value="Macrolide_Exporter_MacB"/>
</dbReference>
<comment type="subcellular location">
    <subcellularLocation>
        <location evidence="1">Cell membrane</location>
        <topology evidence="1">Multi-pass membrane protein</topology>
    </subcellularLocation>
</comment>
<evidence type="ECO:0000256" key="4">
    <source>
        <dbReference type="ARBA" id="ARBA00022989"/>
    </source>
</evidence>
<feature type="transmembrane region" description="Helical" evidence="7">
    <location>
        <begin position="302"/>
        <end position="321"/>
    </location>
</feature>
<evidence type="ECO:0000256" key="5">
    <source>
        <dbReference type="ARBA" id="ARBA00023136"/>
    </source>
</evidence>
<reference evidence="10" key="2">
    <citation type="submission" date="2016-11" db="EMBL/GenBank/DDBJ databases">
        <authorList>
            <person name="Jaros S."/>
            <person name="Januszkiewicz K."/>
            <person name="Wedrychowicz H."/>
        </authorList>
    </citation>
    <scope>NUCLEOTIDE SEQUENCE [LARGE SCALE GENOMIC DNA]</scope>
    <source>
        <strain evidence="10">DSM 26884</strain>
    </source>
</reference>
<evidence type="ECO:0000256" key="3">
    <source>
        <dbReference type="ARBA" id="ARBA00022692"/>
    </source>
</evidence>
<keyword evidence="11" id="KW-1185">Reference proteome</keyword>
<evidence type="ECO:0000313" key="12">
    <source>
        <dbReference type="Proteomes" id="UP000286075"/>
    </source>
</evidence>
<reference evidence="9 12" key="3">
    <citation type="submission" date="2018-08" db="EMBL/GenBank/DDBJ databases">
        <title>A genome reference for cultivated species of the human gut microbiota.</title>
        <authorList>
            <person name="Zou Y."/>
            <person name="Xue W."/>
            <person name="Luo G."/>
        </authorList>
    </citation>
    <scope>NUCLEOTIDE SEQUENCE [LARGE SCALE GENOMIC DNA]</scope>
    <source>
        <strain evidence="9 12">OF03-9BH</strain>
    </source>
</reference>
<dbReference type="Proteomes" id="UP000286075">
    <property type="component" value="Unassembled WGS sequence"/>
</dbReference>
<name>A0A1M6IMN5_9BACE</name>
<comment type="similarity">
    <text evidence="6">Belongs to the ABC-4 integral membrane protein family.</text>
</comment>
<dbReference type="PANTHER" id="PTHR30572">
    <property type="entry name" value="MEMBRANE COMPONENT OF TRANSPORTER-RELATED"/>
    <property type="match status" value="1"/>
</dbReference>
<evidence type="ECO:0000313" key="11">
    <source>
        <dbReference type="Proteomes" id="UP000184192"/>
    </source>
</evidence>
<sequence>MKNLLTQIKNEWRSNLFLLVELLLVFAVLWYIVDWVTVTARVYHTPMGFDTEHCYNLSFNSLTPKSALYNPALTAEDDVDALLEITERLRHRPGVEAVAISQNCYPYNEGSNTAHFYLQDSVNVTAFRIWSEPDFYRVFRYRTADGDGPDKLADATSDQTLVVTSNVTDWYPELNMPDARSLLNKEVSLTYPDRGYHRRIAAIAAPVRSSHFETSHEWGGAFIGYNLNRDALISDLGNVRYVQVSLRVSPDADHDFVDALMEDVDRLYRIGNVYLLDALPFSDIRYVRELEDVNEVKTQLCILFFLMLNIFLGVIGTFWFRTQHRRREVALRMAMGSSRRGVFLRLMGEGLLLLSVAAVPALLIAFNVGIAELVDISKMQFTFERFLIAAVFTWLLMALMIVVGIWYPAYKAMQLQPAEALHDE</sequence>
<keyword evidence="3 7" id="KW-0812">Transmembrane</keyword>
<evidence type="ECO:0000256" key="2">
    <source>
        <dbReference type="ARBA" id="ARBA00022475"/>
    </source>
</evidence>
<dbReference type="RefSeq" id="WP_025831206.1">
    <property type="nucleotide sequence ID" value="NZ_CABMFG010000055.1"/>
</dbReference>
<evidence type="ECO:0000256" key="1">
    <source>
        <dbReference type="ARBA" id="ARBA00004651"/>
    </source>
</evidence>
<feature type="transmembrane region" description="Helical" evidence="7">
    <location>
        <begin position="12"/>
        <end position="33"/>
    </location>
</feature>
<dbReference type="PANTHER" id="PTHR30572:SF4">
    <property type="entry name" value="ABC TRANSPORTER PERMEASE YTRF"/>
    <property type="match status" value="1"/>
</dbReference>
<dbReference type="EMBL" id="FQZN01000024">
    <property type="protein sequence ID" value="SHJ35668.1"/>
    <property type="molecule type" value="Genomic_DNA"/>
</dbReference>
<protein>
    <submittedName>
        <fullName evidence="9">ABC transporter permease</fullName>
    </submittedName>
    <submittedName>
        <fullName evidence="10">Putative ABC transport system permease protein</fullName>
    </submittedName>
</protein>
<keyword evidence="2" id="KW-1003">Cell membrane</keyword>
<dbReference type="GO" id="GO:0005886">
    <property type="term" value="C:plasma membrane"/>
    <property type="evidence" value="ECO:0007669"/>
    <property type="project" value="UniProtKB-SubCell"/>
</dbReference>
<feature type="domain" description="ABC3 transporter permease C-terminal" evidence="8">
    <location>
        <begin position="301"/>
        <end position="417"/>
    </location>
</feature>
<dbReference type="OrthoDB" id="1097311at2"/>
<dbReference type="AlphaFoldDB" id="A0A1M6IMN5"/>